<evidence type="ECO:0000313" key="3">
    <source>
        <dbReference type="Proteomes" id="UP001160148"/>
    </source>
</evidence>
<keyword evidence="3" id="KW-1185">Reference proteome</keyword>
<dbReference type="Pfam" id="PF16064">
    <property type="entry name" value="DUF4806"/>
    <property type="match status" value="1"/>
</dbReference>
<evidence type="ECO:0000313" key="2">
    <source>
        <dbReference type="EMBL" id="CAI6377041.1"/>
    </source>
</evidence>
<name>A0AAV0Y9A3_9HEMI</name>
<dbReference type="PANTHER" id="PTHR34153">
    <property type="entry name" value="SI:CH211-262H13.3-RELATED-RELATED"/>
    <property type="match status" value="1"/>
</dbReference>
<dbReference type="EMBL" id="CARXXK010001628">
    <property type="protein sequence ID" value="CAI6377041.1"/>
    <property type="molecule type" value="Genomic_DNA"/>
</dbReference>
<evidence type="ECO:0000259" key="1">
    <source>
        <dbReference type="Pfam" id="PF16064"/>
    </source>
</evidence>
<gene>
    <name evidence="2" type="ORF">MEUPH1_LOCUS30353</name>
</gene>
<reference evidence="2 3" key="1">
    <citation type="submission" date="2023-01" db="EMBL/GenBank/DDBJ databases">
        <authorList>
            <person name="Whitehead M."/>
        </authorList>
    </citation>
    <scope>NUCLEOTIDE SEQUENCE [LARGE SCALE GENOMIC DNA]</scope>
</reference>
<dbReference type="PANTHER" id="PTHR34153:SF2">
    <property type="entry name" value="SI:CH211-262H13.3-RELATED"/>
    <property type="match status" value="1"/>
</dbReference>
<protein>
    <recommendedName>
        <fullName evidence="1">DUF4806 domain-containing protein</fullName>
    </recommendedName>
</protein>
<proteinExistence type="predicted"/>
<feature type="domain" description="DUF4806" evidence="1">
    <location>
        <begin position="7"/>
        <end position="64"/>
    </location>
</feature>
<sequence length="120" mass="14197">MNDFGSVVQIESKLKNDEEFVKKMKSFITTVGGKDLNNFVKRVLQRLFTNELSSKCSWTGFRNNFRLENLVTINIIKEIGRINFDFTDVVFEENVKEWFRHGNQRYAREKNQCKTNAHNI</sequence>
<dbReference type="AlphaFoldDB" id="A0AAV0Y9A3"/>
<dbReference type="InterPro" id="IPR032071">
    <property type="entry name" value="DUF4806"/>
</dbReference>
<organism evidence="2 3">
    <name type="scientific">Macrosiphum euphorbiae</name>
    <name type="common">potato aphid</name>
    <dbReference type="NCBI Taxonomy" id="13131"/>
    <lineage>
        <taxon>Eukaryota</taxon>
        <taxon>Metazoa</taxon>
        <taxon>Ecdysozoa</taxon>
        <taxon>Arthropoda</taxon>
        <taxon>Hexapoda</taxon>
        <taxon>Insecta</taxon>
        <taxon>Pterygota</taxon>
        <taxon>Neoptera</taxon>
        <taxon>Paraneoptera</taxon>
        <taxon>Hemiptera</taxon>
        <taxon>Sternorrhyncha</taxon>
        <taxon>Aphidomorpha</taxon>
        <taxon>Aphidoidea</taxon>
        <taxon>Aphididae</taxon>
        <taxon>Macrosiphini</taxon>
        <taxon>Macrosiphum</taxon>
    </lineage>
</organism>
<dbReference type="Proteomes" id="UP001160148">
    <property type="component" value="Unassembled WGS sequence"/>
</dbReference>
<accession>A0AAV0Y9A3</accession>
<comment type="caution">
    <text evidence="2">The sequence shown here is derived from an EMBL/GenBank/DDBJ whole genome shotgun (WGS) entry which is preliminary data.</text>
</comment>